<proteinExistence type="predicted"/>
<reference evidence="1" key="1">
    <citation type="submission" date="2023-05" db="EMBL/GenBank/DDBJ databases">
        <authorList>
            <consortium name="ELIXIR-Norway"/>
        </authorList>
    </citation>
    <scope>NUCLEOTIDE SEQUENCE</scope>
</reference>
<sequence length="235" mass="25698">MSERREGRGKGKGGKKDRGSGKKPAPAAGGPSPALPPRLKEMKSQESVAGSKLVLRCETSSEYSSLKFKWFKNGSELSRKNKPQNIKIQKRPGKSELRISKASLADSGEYMCKVISKLGNDSASANITIVESNEITTGMPASTETAYVSSESSIRISVSTEGTNTSSFSLLFRFPRMLLLLALLPPPLLPPPPPPLVLLLLLLLLHDSCFLHLSRPQLQLLEVRNMPFSLGYWFT</sequence>
<name>A0AC59ZN32_RANTA</name>
<reference evidence="1" key="2">
    <citation type="submission" date="2025-03" db="EMBL/GenBank/DDBJ databases">
        <authorList>
            <consortium name="ELIXIR-Norway"/>
            <consortium name="Elixir Norway"/>
        </authorList>
    </citation>
    <scope>NUCLEOTIDE SEQUENCE</scope>
</reference>
<dbReference type="EMBL" id="OX596115">
    <property type="protein sequence ID" value="CAN0472181.1"/>
    <property type="molecule type" value="Genomic_DNA"/>
</dbReference>
<organism evidence="1 2">
    <name type="scientific">Rangifer tarandus platyrhynchus</name>
    <name type="common">Svalbard reindeer</name>
    <dbReference type="NCBI Taxonomy" id="3082113"/>
    <lineage>
        <taxon>Eukaryota</taxon>
        <taxon>Metazoa</taxon>
        <taxon>Chordata</taxon>
        <taxon>Craniata</taxon>
        <taxon>Vertebrata</taxon>
        <taxon>Euteleostomi</taxon>
        <taxon>Mammalia</taxon>
        <taxon>Eutheria</taxon>
        <taxon>Laurasiatheria</taxon>
        <taxon>Artiodactyla</taxon>
        <taxon>Ruminantia</taxon>
        <taxon>Pecora</taxon>
        <taxon>Cervidae</taxon>
        <taxon>Odocoileinae</taxon>
        <taxon>Rangifer</taxon>
    </lineage>
</organism>
<protein>
    <submittedName>
        <fullName evidence="1">Uncharacterized protein</fullName>
    </submittedName>
</protein>
<gene>
    <name evidence="1" type="ORF">MRATA1EN22A_LOCUS20578</name>
</gene>
<accession>A0AC59ZN32</accession>
<dbReference type="Proteomes" id="UP001162501">
    <property type="component" value="Chromosome 31"/>
</dbReference>
<evidence type="ECO:0000313" key="2">
    <source>
        <dbReference type="Proteomes" id="UP001162501"/>
    </source>
</evidence>
<evidence type="ECO:0000313" key="1">
    <source>
        <dbReference type="EMBL" id="CAN0472181.1"/>
    </source>
</evidence>